<name>A0A0R1USR9_9LACO</name>
<dbReference type="PATRIC" id="fig|1423742.4.peg.97"/>
<organism evidence="10 11">
    <name type="scientific">Limosilactobacillus equigenerosi DSM 18793 = JCM 14505</name>
    <dbReference type="NCBI Taxonomy" id="1423742"/>
    <lineage>
        <taxon>Bacteria</taxon>
        <taxon>Bacillati</taxon>
        <taxon>Bacillota</taxon>
        <taxon>Bacilli</taxon>
        <taxon>Lactobacillales</taxon>
        <taxon>Lactobacillaceae</taxon>
        <taxon>Limosilactobacillus</taxon>
    </lineage>
</organism>
<dbReference type="OrthoDB" id="9809216at2"/>
<dbReference type="InterPro" id="IPR024529">
    <property type="entry name" value="ECF_trnsprt_substrate-spec"/>
</dbReference>
<feature type="transmembrane region" description="Helical" evidence="9">
    <location>
        <begin position="110"/>
        <end position="132"/>
    </location>
</feature>
<reference evidence="10 11" key="1">
    <citation type="journal article" date="2015" name="Genome Announc.">
        <title>Expanding the biotechnology potential of lactobacilli through comparative genomics of 213 strains and associated genera.</title>
        <authorList>
            <person name="Sun Z."/>
            <person name="Harris H.M."/>
            <person name="McCann A."/>
            <person name="Guo C."/>
            <person name="Argimon S."/>
            <person name="Zhang W."/>
            <person name="Yang X."/>
            <person name="Jeffery I.B."/>
            <person name="Cooney J.C."/>
            <person name="Kagawa T.F."/>
            <person name="Liu W."/>
            <person name="Song Y."/>
            <person name="Salvetti E."/>
            <person name="Wrobel A."/>
            <person name="Rasinkangas P."/>
            <person name="Parkhill J."/>
            <person name="Rea M.C."/>
            <person name="O'Sullivan O."/>
            <person name="Ritari J."/>
            <person name="Douillard F.P."/>
            <person name="Paul Ross R."/>
            <person name="Yang R."/>
            <person name="Briner A.E."/>
            <person name="Felis G.E."/>
            <person name="de Vos W.M."/>
            <person name="Barrangou R."/>
            <person name="Klaenhammer T.R."/>
            <person name="Caufield P.W."/>
            <person name="Cui Y."/>
            <person name="Zhang H."/>
            <person name="O'Toole P.W."/>
        </authorList>
    </citation>
    <scope>NUCLEOTIDE SEQUENCE [LARGE SCALE GENOMIC DNA]</scope>
    <source>
        <strain evidence="10 11">DSM 18793</strain>
    </source>
</reference>
<dbReference type="Gene3D" id="1.10.1760.20">
    <property type="match status" value="1"/>
</dbReference>
<evidence type="ECO:0000256" key="8">
    <source>
        <dbReference type="PIRNR" id="PIRNR037778"/>
    </source>
</evidence>
<dbReference type="GO" id="GO:0005886">
    <property type="term" value="C:plasma membrane"/>
    <property type="evidence" value="ECO:0007669"/>
    <property type="project" value="UniProtKB-SubCell"/>
</dbReference>
<comment type="similarity">
    <text evidence="2 8">Belongs to the prokaryotic riboflavin transporter (P-RFT) (TC 2.A.87) family.</text>
</comment>
<keyword evidence="5 9" id="KW-0812">Transmembrane</keyword>
<evidence type="ECO:0000313" key="10">
    <source>
        <dbReference type="EMBL" id="KRL92987.1"/>
    </source>
</evidence>
<dbReference type="PANTHER" id="PTHR38438">
    <property type="entry name" value="RIBOFLAVIN TRANSPORTER RIBU"/>
    <property type="match status" value="1"/>
</dbReference>
<proteinExistence type="inferred from homology"/>
<dbReference type="STRING" id="417373.GCA_001570685_00753"/>
<keyword evidence="6 9" id="KW-1133">Transmembrane helix</keyword>
<feature type="transmembrane region" description="Helical" evidence="9">
    <location>
        <begin position="12"/>
        <end position="30"/>
    </location>
</feature>
<feature type="transmembrane region" description="Helical" evidence="9">
    <location>
        <begin position="78"/>
        <end position="98"/>
    </location>
</feature>
<comment type="subcellular location">
    <subcellularLocation>
        <location evidence="1">Cell membrane</location>
        <topology evidence="1">Multi-pass membrane protein</topology>
    </subcellularLocation>
</comment>
<keyword evidence="11" id="KW-1185">Reference proteome</keyword>
<dbReference type="Proteomes" id="UP000051084">
    <property type="component" value="Unassembled WGS sequence"/>
</dbReference>
<evidence type="ECO:0000256" key="3">
    <source>
        <dbReference type="ARBA" id="ARBA00022448"/>
    </source>
</evidence>
<evidence type="ECO:0000256" key="6">
    <source>
        <dbReference type="ARBA" id="ARBA00022989"/>
    </source>
</evidence>
<evidence type="ECO:0000256" key="9">
    <source>
        <dbReference type="SAM" id="Phobius"/>
    </source>
</evidence>
<dbReference type="PANTHER" id="PTHR38438:SF1">
    <property type="entry name" value="RIBOFLAVIN TRANSPORTER RIBU"/>
    <property type="match status" value="1"/>
</dbReference>
<dbReference type="EMBL" id="AZGC01000049">
    <property type="protein sequence ID" value="KRL92987.1"/>
    <property type="molecule type" value="Genomic_DNA"/>
</dbReference>
<comment type="function">
    <text evidence="8">Probably a riboflavin-binding protein that interacts with the energy-coupling factor (ECF) ABC-transporter complex.</text>
</comment>
<dbReference type="Pfam" id="PF12822">
    <property type="entry name" value="ECF_trnsprt"/>
    <property type="match status" value="1"/>
</dbReference>
<comment type="caution">
    <text evidence="10">The sequence shown here is derived from an EMBL/GenBank/DDBJ whole genome shotgun (WGS) entry which is preliminary data.</text>
</comment>
<dbReference type="InterPro" id="IPR025720">
    <property type="entry name" value="RibU"/>
</dbReference>
<evidence type="ECO:0000256" key="2">
    <source>
        <dbReference type="ARBA" id="ARBA00005540"/>
    </source>
</evidence>
<gene>
    <name evidence="10" type="ORF">FC21_GL000088</name>
</gene>
<keyword evidence="3 8" id="KW-0813">Transport</keyword>
<evidence type="ECO:0000256" key="7">
    <source>
        <dbReference type="ARBA" id="ARBA00023136"/>
    </source>
</evidence>
<evidence type="ECO:0000256" key="5">
    <source>
        <dbReference type="ARBA" id="ARBA00022692"/>
    </source>
</evidence>
<protein>
    <recommendedName>
        <fullName evidence="8">Riboflavin transporter</fullName>
    </recommendedName>
</protein>
<evidence type="ECO:0000256" key="4">
    <source>
        <dbReference type="ARBA" id="ARBA00022475"/>
    </source>
</evidence>
<keyword evidence="7 8" id="KW-0472">Membrane</keyword>
<dbReference type="RefSeq" id="WP_056995736.1">
    <property type="nucleotide sequence ID" value="NZ_AZGC01000049.1"/>
</dbReference>
<feature type="transmembrane region" description="Helical" evidence="9">
    <location>
        <begin position="152"/>
        <end position="176"/>
    </location>
</feature>
<dbReference type="GO" id="GO:0032217">
    <property type="term" value="F:riboflavin transmembrane transporter activity"/>
    <property type="evidence" value="ECO:0007669"/>
    <property type="project" value="UniProtKB-UniRule"/>
</dbReference>
<evidence type="ECO:0000256" key="1">
    <source>
        <dbReference type="ARBA" id="ARBA00004651"/>
    </source>
</evidence>
<evidence type="ECO:0000313" key="11">
    <source>
        <dbReference type="Proteomes" id="UP000051084"/>
    </source>
</evidence>
<keyword evidence="4 8" id="KW-1003">Cell membrane</keyword>
<sequence>MTNSHLRLQRMAMVAIMGALAFILMIFEIPNPFSVAGFLKLDISDLPVILVTWCFGPWSGLATAAIKVVLHLMVGGDWLGSLSNLISAACLIFPFNWAFQHPKWKLYKRLYIGGAVATITLTLVMSLLNLWVLVPLYSVVWGWHPSVPMGQLIALGVAPFNVLKGLILAALFALLANSLKGVVKQYQKS</sequence>
<dbReference type="PIRSF" id="PIRSF037778">
    <property type="entry name" value="UCP037778_transp_RibU"/>
    <property type="match status" value="1"/>
</dbReference>
<dbReference type="AlphaFoldDB" id="A0A0R1USR9"/>
<accession>A0A0R1USR9</accession>